<name>A0A9P1DPV9_9DINO</name>
<dbReference type="PANTHER" id="PTHR33178">
    <property type="match status" value="1"/>
</dbReference>
<dbReference type="PROSITE" id="PS51502">
    <property type="entry name" value="S_R_A_B_BARREL"/>
    <property type="match status" value="2"/>
</dbReference>
<dbReference type="InterPro" id="IPR013097">
    <property type="entry name" value="Dabb"/>
</dbReference>
<dbReference type="SMART" id="SM00886">
    <property type="entry name" value="Dabb"/>
    <property type="match status" value="2"/>
</dbReference>
<dbReference type="OrthoDB" id="42919at2759"/>
<protein>
    <submittedName>
        <fullName evidence="4">Vacuolar membrane protein</fullName>
    </submittedName>
</protein>
<dbReference type="PANTHER" id="PTHR33178:SF10">
    <property type="entry name" value="STRESS-RESPONSE A_B BARREL DOMAIN-CONTAINING PROTEIN"/>
    <property type="match status" value="1"/>
</dbReference>
<dbReference type="Pfam" id="PF07876">
    <property type="entry name" value="Dabb"/>
    <property type="match status" value="1"/>
</dbReference>
<dbReference type="SUPFAM" id="SSF54909">
    <property type="entry name" value="Dimeric alpha+beta barrel"/>
    <property type="match status" value="2"/>
</dbReference>
<evidence type="ECO:0000313" key="3">
    <source>
        <dbReference type="EMBL" id="CAI4014195.1"/>
    </source>
</evidence>
<feature type="domain" description="Stress-response A/B barrel" evidence="2">
    <location>
        <begin position="139"/>
        <end position="239"/>
    </location>
</feature>
<dbReference type="InterPro" id="IPR044662">
    <property type="entry name" value="HS1/DABB1-like"/>
</dbReference>
<sequence>MVLFGLTVGTTMGCCWARIRSFDDTPRLRHVLLVSFRPETTINQEIEMMKTLSSLPQIFPQVLRSYVYPDLRLAGGQSHPAGKNRGLVWMADFRSRADFEAFEHDEQQMKMMIAFESLMEPGSRATLQYADPLPMIEGAHHIVMFSVKDDVTAEEFSTLESSLRNLKQQIEEIHSINVAAAVSNLDGQTLPGNRNIAALVDFASIEKYEVYEKHPAHLSVVEKNIKPLISPGSRAAIQFAS</sequence>
<accession>A0A9P1DPV9</accession>
<comment type="subunit">
    <text evidence="1">Homodimer.</text>
</comment>
<evidence type="ECO:0000313" key="5">
    <source>
        <dbReference type="Proteomes" id="UP001152797"/>
    </source>
</evidence>
<dbReference type="Gene3D" id="3.30.70.100">
    <property type="match status" value="2"/>
</dbReference>
<dbReference type="EMBL" id="CAMXCT020006223">
    <property type="protein sequence ID" value="CAL1167570.1"/>
    <property type="molecule type" value="Genomic_DNA"/>
</dbReference>
<dbReference type="EMBL" id="CAMXCT030006223">
    <property type="protein sequence ID" value="CAL4801507.1"/>
    <property type="molecule type" value="Genomic_DNA"/>
</dbReference>
<comment type="caution">
    <text evidence="3">The sequence shown here is derived from an EMBL/GenBank/DDBJ whole genome shotgun (WGS) entry which is preliminary data.</text>
</comment>
<proteinExistence type="predicted"/>
<dbReference type="AlphaFoldDB" id="A0A9P1DPV9"/>
<organism evidence="3">
    <name type="scientific">Cladocopium goreaui</name>
    <dbReference type="NCBI Taxonomy" id="2562237"/>
    <lineage>
        <taxon>Eukaryota</taxon>
        <taxon>Sar</taxon>
        <taxon>Alveolata</taxon>
        <taxon>Dinophyceae</taxon>
        <taxon>Suessiales</taxon>
        <taxon>Symbiodiniaceae</taxon>
        <taxon>Cladocopium</taxon>
    </lineage>
</organism>
<evidence type="ECO:0000313" key="4">
    <source>
        <dbReference type="EMBL" id="CAL4801507.1"/>
    </source>
</evidence>
<feature type="domain" description="Stress-response A/B barrel" evidence="2">
    <location>
        <begin position="28"/>
        <end position="129"/>
    </location>
</feature>
<keyword evidence="5" id="KW-1185">Reference proteome</keyword>
<gene>
    <name evidence="3" type="ORF">C1SCF055_LOCUS39110</name>
</gene>
<dbReference type="EMBL" id="CAMXCT010006223">
    <property type="protein sequence ID" value="CAI4014195.1"/>
    <property type="molecule type" value="Genomic_DNA"/>
</dbReference>
<reference evidence="3" key="1">
    <citation type="submission" date="2022-10" db="EMBL/GenBank/DDBJ databases">
        <authorList>
            <person name="Chen Y."/>
            <person name="Dougan E. K."/>
            <person name="Chan C."/>
            <person name="Rhodes N."/>
            <person name="Thang M."/>
        </authorList>
    </citation>
    <scope>NUCLEOTIDE SEQUENCE</scope>
</reference>
<evidence type="ECO:0000256" key="1">
    <source>
        <dbReference type="ARBA" id="ARBA00011738"/>
    </source>
</evidence>
<dbReference type="InterPro" id="IPR011008">
    <property type="entry name" value="Dimeric_a/b-barrel"/>
</dbReference>
<dbReference type="Proteomes" id="UP001152797">
    <property type="component" value="Unassembled WGS sequence"/>
</dbReference>
<evidence type="ECO:0000259" key="2">
    <source>
        <dbReference type="PROSITE" id="PS51502"/>
    </source>
</evidence>
<reference evidence="4 5" key="2">
    <citation type="submission" date="2024-05" db="EMBL/GenBank/DDBJ databases">
        <authorList>
            <person name="Chen Y."/>
            <person name="Shah S."/>
            <person name="Dougan E. K."/>
            <person name="Thang M."/>
            <person name="Chan C."/>
        </authorList>
    </citation>
    <scope>NUCLEOTIDE SEQUENCE [LARGE SCALE GENOMIC DNA]</scope>
</reference>